<gene>
    <name evidence="2" type="ORF">GCM10010982_13600</name>
</gene>
<reference evidence="2" key="1">
    <citation type="journal article" date="2014" name="Int. J. Syst. Evol. Microbiol.">
        <title>Complete genome sequence of Corynebacterium casei LMG S-19264T (=DSM 44701T), isolated from a smear-ripened cheese.</title>
        <authorList>
            <consortium name="US DOE Joint Genome Institute (JGI-PGF)"/>
            <person name="Walter F."/>
            <person name="Albersmeier A."/>
            <person name="Kalinowski J."/>
            <person name="Ruckert C."/>
        </authorList>
    </citation>
    <scope>NUCLEOTIDE SEQUENCE</scope>
    <source>
        <strain evidence="2">CGMCC 1.7086</strain>
    </source>
</reference>
<dbReference type="SUPFAM" id="SSF53850">
    <property type="entry name" value="Periplasmic binding protein-like II"/>
    <property type="match status" value="1"/>
</dbReference>
<feature type="chain" id="PRO_5037387170" description="ABC transporter substrate-binding protein" evidence="1">
    <location>
        <begin position="20"/>
        <end position="268"/>
    </location>
</feature>
<dbReference type="Gene3D" id="3.40.190.10">
    <property type="entry name" value="Periplasmic binding protein-like II"/>
    <property type="match status" value="2"/>
</dbReference>
<proteinExistence type="predicted"/>
<dbReference type="AlphaFoldDB" id="A0A917YWG3"/>
<sequence>MTRYLVYLCMAIAGFQVWAAGPAQRVIYTYHADPPFYLPEQPTDLSRAWVTRFNQFQSEVHLQVKHIARAQLNGLIESGQSYLVLWANPLFFQSKDPALLASEAIFWDADILVSRVDNPVEYHHPTDLTGLRLGGRQGFYYRGINELVAQEKLTRQDAVDDYQNYQRLLNKQIDAFIMQRSAFCYWQGNGLNAALLYVAEEPHDAYSRHVLASVDNQDVLSAINAFIRAEKADPQWRALLMKWGVEGLMNPFELELEELLEADIDKQN</sequence>
<comment type="caution">
    <text evidence="2">The sequence shown here is derived from an EMBL/GenBank/DDBJ whole genome shotgun (WGS) entry which is preliminary data.</text>
</comment>
<dbReference type="RefSeq" id="WP_188692224.1">
    <property type="nucleotide sequence ID" value="NZ_BMLS01000002.1"/>
</dbReference>
<dbReference type="EMBL" id="BMLS01000002">
    <property type="protein sequence ID" value="GGO67352.1"/>
    <property type="molecule type" value="Genomic_DNA"/>
</dbReference>
<reference evidence="2" key="2">
    <citation type="submission" date="2020-09" db="EMBL/GenBank/DDBJ databases">
        <authorList>
            <person name="Sun Q."/>
            <person name="Zhou Y."/>
        </authorList>
    </citation>
    <scope>NUCLEOTIDE SEQUENCE</scope>
    <source>
        <strain evidence="2">CGMCC 1.7086</strain>
    </source>
</reference>
<name>A0A917YWG3_9ALTE</name>
<keyword evidence="1" id="KW-0732">Signal</keyword>
<protein>
    <recommendedName>
        <fullName evidence="4">ABC transporter substrate-binding protein</fullName>
    </recommendedName>
</protein>
<evidence type="ECO:0000256" key="1">
    <source>
        <dbReference type="SAM" id="SignalP"/>
    </source>
</evidence>
<feature type="signal peptide" evidence="1">
    <location>
        <begin position="1"/>
        <end position="19"/>
    </location>
</feature>
<evidence type="ECO:0008006" key="4">
    <source>
        <dbReference type="Google" id="ProtNLM"/>
    </source>
</evidence>
<evidence type="ECO:0000313" key="3">
    <source>
        <dbReference type="Proteomes" id="UP000606935"/>
    </source>
</evidence>
<keyword evidence="3" id="KW-1185">Reference proteome</keyword>
<organism evidence="2 3">
    <name type="scientific">Bowmanella pacifica</name>
    <dbReference type="NCBI Taxonomy" id="502051"/>
    <lineage>
        <taxon>Bacteria</taxon>
        <taxon>Pseudomonadati</taxon>
        <taxon>Pseudomonadota</taxon>
        <taxon>Gammaproteobacteria</taxon>
        <taxon>Alteromonadales</taxon>
        <taxon>Alteromonadaceae</taxon>
        <taxon>Bowmanella</taxon>
    </lineage>
</organism>
<accession>A0A917YWG3</accession>
<evidence type="ECO:0000313" key="2">
    <source>
        <dbReference type="EMBL" id="GGO67352.1"/>
    </source>
</evidence>
<dbReference type="Proteomes" id="UP000606935">
    <property type="component" value="Unassembled WGS sequence"/>
</dbReference>